<dbReference type="EMBL" id="BLXT01002087">
    <property type="protein sequence ID" value="GFN91099.1"/>
    <property type="molecule type" value="Genomic_DNA"/>
</dbReference>
<keyword evidence="3" id="KW-1185">Reference proteome</keyword>
<dbReference type="GO" id="GO:0006886">
    <property type="term" value="P:intracellular protein transport"/>
    <property type="evidence" value="ECO:0007669"/>
    <property type="project" value="InterPro"/>
</dbReference>
<evidence type="ECO:0000313" key="3">
    <source>
        <dbReference type="Proteomes" id="UP000735302"/>
    </source>
</evidence>
<dbReference type="Gene3D" id="3.30.40.10">
    <property type="entry name" value="Zinc/RING finger domain, C3HC4 (zinc finger)"/>
    <property type="match status" value="1"/>
</dbReference>
<accession>A0AAV3Z6I9</accession>
<dbReference type="AlphaFoldDB" id="A0AAV3Z6I9"/>
<protein>
    <submittedName>
        <fullName evidence="2">Regulating synaptic membrane exocytosis protein 2</fullName>
    </submittedName>
</protein>
<evidence type="ECO:0000259" key="1">
    <source>
        <dbReference type="PROSITE" id="PS50916"/>
    </source>
</evidence>
<reference evidence="2 3" key="1">
    <citation type="journal article" date="2021" name="Elife">
        <title>Chloroplast acquisition without the gene transfer in kleptoplastic sea slugs, Plakobranchus ocellatus.</title>
        <authorList>
            <person name="Maeda T."/>
            <person name="Takahashi S."/>
            <person name="Yoshida T."/>
            <person name="Shimamura S."/>
            <person name="Takaki Y."/>
            <person name="Nagai Y."/>
            <person name="Toyoda A."/>
            <person name="Suzuki Y."/>
            <person name="Arimoto A."/>
            <person name="Ishii H."/>
            <person name="Satoh N."/>
            <person name="Nishiyama T."/>
            <person name="Hasebe M."/>
            <person name="Maruyama T."/>
            <person name="Minagawa J."/>
            <person name="Obokata J."/>
            <person name="Shigenobu S."/>
        </authorList>
    </citation>
    <scope>NUCLEOTIDE SEQUENCE [LARGE SCALE GENOMIC DNA]</scope>
</reference>
<dbReference type="GO" id="GO:0031267">
    <property type="term" value="F:small GTPase binding"/>
    <property type="evidence" value="ECO:0007669"/>
    <property type="project" value="InterPro"/>
</dbReference>
<comment type="caution">
    <text evidence="2">The sequence shown here is derived from an EMBL/GenBank/DDBJ whole genome shotgun (WGS) entry which is preliminary data.</text>
</comment>
<feature type="domain" description="RabBD" evidence="1">
    <location>
        <begin position="11"/>
        <end position="84"/>
    </location>
</feature>
<sequence>MTSRRPSLPPMPDLSHLTEDERKVIEDVLRRQREEEEKEHEVISKQSEWELRHLFIGHILVVLIFNHGVINTQKPRHGSLFTRFKKPP</sequence>
<dbReference type="InterPro" id="IPR010911">
    <property type="entry name" value="Rab_BD"/>
</dbReference>
<evidence type="ECO:0000313" key="2">
    <source>
        <dbReference type="EMBL" id="GFN91099.1"/>
    </source>
</evidence>
<dbReference type="InterPro" id="IPR013083">
    <property type="entry name" value="Znf_RING/FYVE/PHD"/>
</dbReference>
<name>A0AAV3Z6I9_9GAST</name>
<dbReference type="Proteomes" id="UP000735302">
    <property type="component" value="Unassembled WGS sequence"/>
</dbReference>
<gene>
    <name evidence="2" type="ORF">PoB_001760500</name>
</gene>
<proteinExistence type="predicted"/>
<organism evidence="2 3">
    <name type="scientific">Plakobranchus ocellatus</name>
    <dbReference type="NCBI Taxonomy" id="259542"/>
    <lineage>
        <taxon>Eukaryota</taxon>
        <taxon>Metazoa</taxon>
        <taxon>Spiralia</taxon>
        <taxon>Lophotrochozoa</taxon>
        <taxon>Mollusca</taxon>
        <taxon>Gastropoda</taxon>
        <taxon>Heterobranchia</taxon>
        <taxon>Euthyneura</taxon>
        <taxon>Panpulmonata</taxon>
        <taxon>Sacoglossa</taxon>
        <taxon>Placobranchoidea</taxon>
        <taxon>Plakobranchidae</taxon>
        <taxon>Plakobranchus</taxon>
    </lineage>
</organism>
<dbReference type="PROSITE" id="PS50916">
    <property type="entry name" value="RABBD"/>
    <property type="match status" value="1"/>
</dbReference>